<evidence type="ECO:0000313" key="2">
    <source>
        <dbReference type="Proteomes" id="UP000789860"/>
    </source>
</evidence>
<dbReference type="EMBL" id="CAJVPM010000844">
    <property type="protein sequence ID" value="CAG8453099.1"/>
    <property type="molecule type" value="Genomic_DNA"/>
</dbReference>
<dbReference type="Proteomes" id="UP000789860">
    <property type="component" value="Unassembled WGS sequence"/>
</dbReference>
<accession>A0ACA9K566</accession>
<proteinExistence type="predicted"/>
<keyword evidence="2" id="KW-1185">Reference proteome</keyword>
<gene>
    <name evidence="1" type="ORF">SCALOS_LOCUS1276</name>
</gene>
<evidence type="ECO:0000313" key="1">
    <source>
        <dbReference type="EMBL" id="CAG8453099.1"/>
    </source>
</evidence>
<reference evidence="1" key="1">
    <citation type="submission" date="2021-06" db="EMBL/GenBank/DDBJ databases">
        <authorList>
            <person name="Kallberg Y."/>
            <person name="Tangrot J."/>
            <person name="Rosling A."/>
        </authorList>
    </citation>
    <scope>NUCLEOTIDE SEQUENCE</scope>
    <source>
        <strain evidence="1">AU212A</strain>
    </source>
</reference>
<organism evidence="1 2">
    <name type="scientific">Scutellospora calospora</name>
    <dbReference type="NCBI Taxonomy" id="85575"/>
    <lineage>
        <taxon>Eukaryota</taxon>
        <taxon>Fungi</taxon>
        <taxon>Fungi incertae sedis</taxon>
        <taxon>Mucoromycota</taxon>
        <taxon>Glomeromycotina</taxon>
        <taxon>Glomeromycetes</taxon>
        <taxon>Diversisporales</taxon>
        <taxon>Gigasporaceae</taxon>
        <taxon>Scutellospora</taxon>
    </lineage>
</organism>
<sequence>MVDISYLRYSEIEGIISAWLLAIAIALTLDSFIRALLNRKIPTIQLSNIVNIDWLSNNGYWLLKPVNLATLISEIIMPLMLITSSYCSNIATNEVDNSNCYYATKRTTVSSLLRTKLES</sequence>
<protein>
    <submittedName>
        <fullName evidence="1">4485_t:CDS:1</fullName>
    </submittedName>
</protein>
<name>A0ACA9K566_9GLOM</name>
<comment type="caution">
    <text evidence="1">The sequence shown here is derived from an EMBL/GenBank/DDBJ whole genome shotgun (WGS) entry which is preliminary data.</text>
</comment>